<evidence type="ECO:0000313" key="1">
    <source>
        <dbReference type="EMBL" id="MDC8783638.1"/>
    </source>
</evidence>
<dbReference type="EMBL" id="JAQQXS010000001">
    <property type="protein sequence ID" value="MDC8783638.1"/>
    <property type="molecule type" value="Genomic_DNA"/>
</dbReference>
<reference evidence="1 2" key="1">
    <citation type="submission" date="2022-10" db="EMBL/GenBank/DDBJ databases">
        <title>paucibacter sp. hw8 Genome sequencing.</title>
        <authorList>
            <person name="Park S."/>
        </authorList>
    </citation>
    <scope>NUCLEOTIDE SEQUENCE [LARGE SCALE GENOMIC DNA]</scope>
    <source>
        <strain evidence="2">hw8</strain>
    </source>
</reference>
<protein>
    <submittedName>
        <fullName evidence="1">Uncharacterized protein</fullName>
    </submittedName>
</protein>
<accession>A0ABT5KMN6</accession>
<proteinExistence type="predicted"/>
<name>A0ABT5KMN6_9BURK</name>
<sequence>MIDSVVGLRVDILSPAPVKLALYTQVCGEAQLQFDITHPALHFGPAQMRFPCLTADAKVFEQASQDCEQAL</sequence>
<dbReference type="Proteomes" id="UP001219862">
    <property type="component" value="Unassembled WGS sequence"/>
</dbReference>
<comment type="caution">
    <text evidence="1">The sequence shown here is derived from an EMBL/GenBank/DDBJ whole genome shotgun (WGS) entry which is preliminary data.</text>
</comment>
<dbReference type="RefSeq" id="WP_273594765.1">
    <property type="nucleotide sequence ID" value="NZ_JAQQXS010000001.1"/>
</dbReference>
<keyword evidence="2" id="KW-1185">Reference proteome</keyword>
<evidence type="ECO:0000313" key="2">
    <source>
        <dbReference type="Proteomes" id="UP001219862"/>
    </source>
</evidence>
<organism evidence="1 2">
    <name type="scientific">Roseateles koreensis</name>
    <dbReference type="NCBI Taxonomy" id="2987526"/>
    <lineage>
        <taxon>Bacteria</taxon>
        <taxon>Pseudomonadati</taxon>
        <taxon>Pseudomonadota</taxon>
        <taxon>Betaproteobacteria</taxon>
        <taxon>Burkholderiales</taxon>
        <taxon>Sphaerotilaceae</taxon>
        <taxon>Roseateles</taxon>
    </lineage>
</organism>
<gene>
    <name evidence="1" type="ORF">PRZ01_00340</name>
</gene>